<dbReference type="NCBIfam" id="TIGR01656">
    <property type="entry name" value="Histidinol-ppas"/>
    <property type="match status" value="1"/>
</dbReference>
<gene>
    <name evidence="9" type="ORF">HEQ75_24060</name>
</gene>
<keyword evidence="4" id="KW-0479">Metal-binding</keyword>
<dbReference type="Pfam" id="PF00483">
    <property type="entry name" value="NTP_transferase"/>
    <property type="match status" value="1"/>
</dbReference>
<sequence length="403" mass="42926">MADTLRQAAILVGGRGTRLGALTDAIPKPMVDVAGRPFLDWLVEEVARFGVPRITLLAGYLGQTIVDRYDGRTLLGSRIEVVVEPQPLGTGGGLRLFTDRLEDAFLLLNGDTRFDVNLLDLPLQSADALATLALRRTAPGARYGTVAVAGDGRITGFAARSPDGSLGQGGPINGGIYWLRKRILDHIGPGMVSLESDVFPKLAEAGALRGALYDGDFIDIGIPEDLAAAQTVIPAMARRRAAFLDRDGVLIEDTGWPHEPAKVRWMPGAAQAVKRLNDAGYYVFVVTNQAGVARGFFPESQIGVMHGWMAGVLAAAGAHVDAFEYCPNHPEAPLAAYRLDCRRRKPKPGMVEDLLAAWPVAAEGSFLIGDKDSDLQAAAACGLPGHLFGGGDLDQFVARLLAR</sequence>
<evidence type="ECO:0000313" key="9">
    <source>
        <dbReference type="EMBL" id="NKC33954.1"/>
    </source>
</evidence>
<dbReference type="GO" id="GO:0016787">
    <property type="term" value="F:hydrolase activity"/>
    <property type="evidence" value="ECO:0007669"/>
    <property type="project" value="UniProtKB-KW"/>
</dbReference>
<comment type="similarity">
    <text evidence="2">Belongs to the GmhB family.</text>
</comment>
<feature type="domain" description="Nucleotidyl transferase" evidence="8">
    <location>
        <begin position="8"/>
        <end position="231"/>
    </location>
</feature>
<dbReference type="Gene3D" id="3.90.550.10">
    <property type="entry name" value="Spore Coat Polysaccharide Biosynthesis Protein SpsA, Chain A"/>
    <property type="match status" value="1"/>
</dbReference>
<dbReference type="NCBIfam" id="TIGR01662">
    <property type="entry name" value="HAD-SF-IIIA"/>
    <property type="match status" value="1"/>
</dbReference>
<reference evidence="9 10" key="1">
    <citation type="submission" date="2020-03" db="EMBL/GenBank/DDBJ databases">
        <title>Roseomonas selenitidurans sp. nov. isolated from urban soil.</title>
        <authorList>
            <person name="Liu H."/>
        </authorList>
    </citation>
    <scope>NUCLEOTIDE SEQUENCE [LARGE SCALE GENOMIC DNA]</scope>
    <source>
        <strain evidence="9 10">BU-1</strain>
    </source>
</reference>
<evidence type="ECO:0000259" key="8">
    <source>
        <dbReference type="Pfam" id="PF00483"/>
    </source>
</evidence>
<dbReference type="EMBL" id="JAAVNE010000060">
    <property type="protein sequence ID" value="NKC33954.1"/>
    <property type="molecule type" value="Genomic_DNA"/>
</dbReference>
<name>A0ABX1E9T1_9PROT</name>
<dbReference type="SUPFAM" id="SSF56784">
    <property type="entry name" value="HAD-like"/>
    <property type="match status" value="1"/>
</dbReference>
<evidence type="ECO:0000256" key="1">
    <source>
        <dbReference type="ARBA" id="ARBA00004496"/>
    </source>
</evidence>
<dbReference type="PANTHER" id="PTHR42891:SF1">
    <property type="entry name" value="D-GLYCERO-BETA-D-MANNO-HEPTOSE-1,7-BISPHOSPHATE 7-PHOSPHATASE"/>
    <property type="match status" value="1"/>
</dbReference>
<proteinExistence type="inferred from homology"/>
<dbReference type="InterPro" id="IPR023214">
    <property type="entry name" value="HAD_sf"/>
</dbReference>
<evidence type="ECO:0000256" key="4">
    <source>
        <dbReference type="ARBA" id="ARBA00022723"/>
    </source>
</evidence>
<dbReference type="Proteomes" id="UP000787635">
    <property type="component" value="Unassembled WGS sequence"/>
</dbReference>
<comment type="subcellular location">
    <subcellularLocation>
        <location evidence="1">Cytoplasm</location>
    </subcellularLocation>
</comment>
<dbReference type="CDD" id="cd07503">
    <property type="entry name" value="HAD_HisB-N"/>
    <property type="match status" value="1"/>
</dbReference>
<accession>A0ABX1E9T1</accession>
<dbReference type="InterPro" id="IPR036412">
    <property type="entry name" value="HAD-like_sf"/>
</dbReference>
<dbReference type="InterPro" id="IPR006549">
    <property type="entry name" value="HAD-SF_hydro_IIIA"/>
</dbReference>
<keyword evidence="3" id="KW-0963">Cytoplasm</keyword>
<organism evidence="9 10">
    <name type="scientific">Falsiroseomonas selenitidurans</name>
    <dbReference type="NCBI Taxonomy" id="2716335"/>
    <lineage>
        <taxon>Bacteria</taxon>
        <taxon>Pseudomonadati</taxon>
        <taxon>Pseudomonadota</taxon>
        <taxon>Alphaproteobacteria</taxon>
        <taxon>Acetobacterales</taxon>
        <taxon>Roseomonadaceae</taxon>
        <taxon>Falsiroseomonas</taxon>
    </lineage>
</organism>
<keyword evidence="6" id="KW-0119">Carbohydrate metabolism</keyword>
<dbReference type="InterPro" id="IPR029044">
    <property type="entry name" value="Nucleotide-diphossugar_trans"/>
</dbReference>
<evidence type="ECO:0000256" key="5">
    <source>
        <dbReference type="ARBA" id="ARBA00022801"/>
    </source>
</evidence>
<dbReference type="PANTHER" id="PTHR42891">
    <property type="entry name" value="D-GLYCERO-BETA-D-MANNO-HEPTOSE-1,7-BISPHOSPHATE 7-PHOSPHATASE"/>
    <property type="match status" value="1"/>
</dbReference>
<dbReference type="InterPro" id="IPR004446">
    <property type="entry name" value="Heptose_bisP_phosphatase"/>
</dbReference>
<dbReference type="InterPro" id="IPR006543">
    <property type="entry name" value="Histidinol-phos"/>
</dbReference>
<comment type="caution">
    <text evidence="9">The sequence shown here is derived from an EMBL/GenBank/DDBJ whole genome shotgun (WGS) entry which is preliminary data.</text>
</comment>
<dbReference type="InterPro" id="IPR005835">
    <property type="entry name" value="NTP_transferase_dom"/>
</dbReference>
<dbReference type="RefSeq" id="WP_168034671.1">
    <property type="nucleotide sequence ID" value="NZ_JAAVNE010000060.1"/>
</dbReference>
<evidence type="ECO:0000256" key="7">
    <source>
        <dbReference type="ARBA" id="ARBA00031828"/>
    </source>
</evidence>
<dbReference type="CDD" id="cd06915">
    <property type="entry name" value="NTP_transferase_WcbM_like"/>
    <property type="match status" value="1"/>
</dbReference>
<dbReference type="Gene3D" id="3.40.50.1000">
    <property type="entry name" value="HAD superfamily/HAD-like"/>
    <property type="match status" value="1"/>
</dbReference>
<evidence type="ECO:0000256" key="6">
    <source>
        <dbReference type="ARBA" id="ARBA00023277"/>
    </source>
</evidence>
<protein>
    <recommendedName>
        <fullName evidence="7">D,D-heptose 1,7-bisphosphate phosphatase</fullName>
    </recommendedName>
</protein>
<evidence type="ECO:0000256" key="2">
    <source>
        <dbReference type="ARBA" id="ARBA00005628"/>
    </source>
</evidence>
<evidence type="ECO:0000313" key="10">
    <source>
        <dbReference type="Proteomes" id="UP000787635"/>
    </source>
</evidence>
<dbReference type="SUPFAM" id="SSF53448">
    <property type="entry name" value="Nucleotide-diphospho-sugar transferases"/>
    <property type="match status" value="1"/>
</dbReference>
<evidence type="ECO:0000256" key="3">
    <source>
        <dbReference type="ARBA" id="ARBA00022490"/>
    </source>
</evidence>
<dbReference type="Pfam" id="PF13242">
    <property type="entry name" value="Hydrolase_like"/>
    <property type="match status" value="1"/>
</dbReference>
<keyword evidence="10" id="KW-1185">Reference proteome</keyword>
<keyword evidence="5 9" id="KW-0378">Hydrolase</keyword>